<comment type="caution">
    <text evidence="2">The sequence shown here is derived from an EMBL/GenBank/DDBJ whole genome shotgun (WGS) entry which is preliminary data.</text>
</comment>
<dbReference type="OrthoDB" id="3053196at2759"/>
<gene>
    <name evidence="2" type="primary">TRAM1_1</name>
    <name evidence="2" type="ORF">AVEN_158784_1</name>
</gene>
<feature type="transmembrane region" description="Helical" evidence="1">
    <location>
        <begin position="20"/>
        <end position="38"/>
    </location>
</feature>
<keyword evidence="3" id="KW-1185">Reference proteome</keyword>
<dbReference type="AlphaFoldDB" id="A0A4Y2SLL3"/>
<dbReference type="InterPro" id="IPR016447">
    <property type="entry name" value="Translocation_assoc_membrane"/>
</dbReference>
<keyword evidence="1" id="KW-0472">Membrane</keyword>
<feature type="transmembrane region" description="Helical" evidence="1">
    <location>
        <begin position="59"/>
        <end position="77"/>
    </location>
</feature>
<dbReference type="Proteomes" id="UP000499080">
    <property type="component" value="Unassembled WGS sequence"/>
</dbReference>
<organism evidence="2 3">
    <name type="scientific">Araneus ventricosus</name>
    <name type="common">Orbweaver spider</name>
    <name type="synonym">Epeira ventricosa</name>
    <dbReference type="NCBI Taxonomy" id="182803"/>
    <lineage>
        <taxon>Eukaryota</taxon>
        <taxon>Metazoa</taxon>
        <taxon>Ecdysozoa</taxon>
        <taxon>Arthropoda</taxon>
        <taxon>Chelicerata</taxon>
        <taxon>Arachnida</taxon>
        <taxon>Araneae</taxon>
        <taxon>Araneomorphae</taxon>
        <taxon>Entelegynae</taxon>
        <taxon>Araneoidea</taxon>
        <taxon>Araneidae</taxon>
        <taxon>Araneus</taxon>
    </lineage>
</organism>
<protein>
    <submittedName>
        <fullName evidence="2">Translocating chain-associated membrane protein 1</fullName>
    </submittedName>
</protein>
<evidence type="ECO:0000313" key="2">
    <source>
        <dbReference type="EMBL" id="GBN88210.1"/>
    </source>
</evidence>
<dbReference type="PANTHER" id="PTHR12371:SF11">
    <property type="entry name" value="TRANSLOCATING CHAIN-ASSOCIATED MEMBRANE PROTEIN"/>
    <property type="match status" value="1"/>
</dbReference>
<evidence type="ECO:0000256" key="1">
    <source>
        <dbReference type="SAM" id="Phobius"/>
    </source>
</evidence>
<dbReference type="GO" id="GO:0005789">
    <property type="term" value="C:endoplasmic reticulum membrane"/>
    <property type="evidence" value="ECO:0007669"/>
    <property type="project" value="TreeGrafter"/>
</dbReference>
<dbReference type="GO" id="GO:0045048">
    <property type="term" value="P:protein insertion into ER membrane"/>
    <property type="evidence" value="ECO:0007669"/>
    <property type="project" value="TreeGrafter"/>
</dbReference>
<proteinExistence type="predicted"/>
<dbReference type="GO" id="GO:0006616">
    <property type="term" value="P:SRP-dependent cotranslational protein targeting to membrane, translocation"/>
    <property type="evidence" value="ECO:0007669"/>
    <property type="project" value="InterPro"/>
</dbReference>
<accession>A0A4Y2SLL3</accession>
<sequence>LEPTETVLYTYGRQDICVITFYFLIAIVMHAILQEYALDKLNRKLHLSKMKHSKFNESGQLLVFYLISLIWGGDIILRDGYLLNISKLWQDYPHNEMT</sequence>
<keyword evidence="1" id="KW-0812">Transmembrane</keyword>
<dbReference type="EMBL" id="BGPR01022161">
    <property type="protein sequence ID" value="GBN88210.1"/>
    <property type="molecule type" value="Genomic_DNA"/>
</dbReference>
<reference evidence="2 3" key="1">
    <citation type="journal article" date="2019" name="Sci. Rep.">
        <title>Orb-weaving spider Araneus ventricosus genome elucidates the spidroin gene catalogue.</title>
        <authorList>
            <person name="Kono N."/>
            <person name="Nakamura H."/>
            <person name="Ohtoshi R."/>
            <person name="Moran D.A.P."/>
            <person name="Shinohara A."/>
            <person name="Yoshida Y."/>
            <person name="Fujiwara M."/>
            <person name="Mori M."/>
            <person name="Tomita M."/>
            <person name="Arakawa K."/>
        </authorList>
    </citation>
    <scope>NUCLEOTIDE SEQUENCE [LARGE SCALE GENOMIC DNA]</scope>
</reference>
<keyword evidence="1" id="KW-1133">Transmembrane helix</keyword>
<feature type="non-terminal residue" evidence="2">
    <location>
        <position position="1"/>
    </location>
</feature>
<evidence type="ECO:0000313" key="3">
    <source>
        <dbReference type="Proteomes" id="UP000499080"/>
    </source>
</evidence>
<name>A0A4Y2SLL3_ARAVE</name>
<dbReference type="PANTHER" id="PTHR12371">
    <property type="entry name" value="TRANSLOCATION ASSOCIATED MEMBRANE PROTEIN"/>
    <property type="match status" value="1"/>
</dbReference>